<dbReference type="InterPro" id="IPR027275">
    <property type="entry name" value="PRC-brl_dom"/>
</dbReference>
<dbReference type="PANTHER" id="PTHR36505">
    <property type="entry name" value="BLR1072 PROTEIN"/>
    <property type="match status" value="1"/>
</dbReference>
<dbReference type="AlphaFoldDB" id="A0A844BI40"/>
<dbReference type="SUPFAM" id="SSF50346">
    <property type="entry name" value="PRC-barrel domain"/>
    <property type="match status" value="1"/>
</dbReference>
<dbReference type="Pfam" id="PF05239">
    <property type="entry name" value="PRC"/>
    <property type="match status" value="1"/>
</dbReference>
<evidence type="ECO:0000259" key="2">
    <source>
        <dbReference type="Pfam" id="PF05239"/>
    </source>
</evidence>
<evidence type="ECO:0000313" key="4">
    <source>
        <dbReference type="Proteomes" id="UP000466730"/>
    </source>
</evidence>
<evidence type="ECO:0000256" key="1">
    <source>
        <dbReference type="SAM" id="MobiDB-lite"/>
    </source>
</evidence>
<feature type="region of interest" description="Disordered" evidence="1">
    <location>
        <begin position="31"/>
        <end position="69"/>
    </location>
</feature>
<dbReference type="Proteomes" id="UP000466730">
    <property type="component" value="Unassembled WGS sequence"/>
</dbReference>
<keyword evidence="4" id="KW-1185">Reference proteome</keyword>
<name>A0A844BI40_9RHOB</name>
<sequence length="175" mass="18289">MYDPPHDPNTGVRCVDPVIDRHRAKTFAARAERRSTTLQGAPALRVPGPSGNRENIMTPTTTTPTGASGGGTHAFARDGFAEAALHELKASDLEGAKVYGREDETIGSVSALKIGSEGRINAAVIDVGGFLGIGAHSVLVPFGDLTVLRATGGSDVRVHMDTTKDRLKAMPHHGG</sequence>
<dbReference type="OrthoDB" id="7876889at2"/>
<evidence type="ECO:0000313" key="3">
    <source>
        <dbReference type="EMBL" id="MRH22229.1"/>
    </source>
</evidence>
<gene>
    <name evidence="3" type="ORF">GH815_14660</name>
</gene>
<protein>
    <recommendedName>
        <fullName evidence="2">PRC-barrel domain-containing protein</fullName>
    </recommendedName>
</protein>
<comment type="caution">
    <text evidence="3">The sequence shown here is derived from an EMBL/GenBank/DDBJ whole genome shotgun (WGS) entry which is preliminary data.</text>
</comment>
<dbReference type="Gene3D" id="2.30.30.240">
    <property type="entry name" value="PRC-barrel domain"/>
    <property type="match status" value="1"/>
</dbReference>
<dbReference type="EMBL" id="WJPO01000026">
    <property type="protein sequence ID" value="MRH22229.1"/>
    <property type="molecule type" value="Genomic_DNA"/>
</dbReference>
<dbReference type="InterPro" id="IPR011033">
    <property type="entry name" value="PRC_barrel-like_sf"/>
</dbReference>
<proteinExistence type="predicted"/>
<accession>A0A844BI40</accession>
<feature type="domain" description="PRC-barrel" evidence="2">
    <location>
        <begin position="87"/>
        <end position="151"/>
    </location>
</feature>
<reference evidence="3 4" key="1">
    <citation type="submission" date="2019-11" db="EMBL/GenBank/DDBJ databases">
        <title>Draft Whole-Genome sequence of the marine photosynthetic bacterium Rhodovulum strictum DSM 11289.</title>
        <authorList>
            <person name="Kyndt J.A."/>
            <person name="Meyer T.E."/>
        </authorList>
    </citation>
    <scope>NUCLEOTIDE SEQUENCE [LARGE SCALE GENOMIC DNA]</scope>
    <source>
        <strain evidence="3 4">DSM 11289</strain>
    </source>
</reference>
<dbReference type="PANTHER" id="PTHR36505:SF1">
    <property type="entry name" value="BLR1072 PROTEIN"/>
    <property type="match status" value="1"/>
</dbReference>
<organism evidence="3 4">
    <name type="scientific">Rhodovulum strictum</name>
    <dbReference type="NCBI Taxonomy" id="58314"/>
    <lineage>
        <taxon>Bacteria</taxon>
        <taxon>Pseudomonadati</taxon>
        <taxon>Pseudomonadota</taxon>
        <taxon>Alphaproteobacteria</taxon>
        <taxon>Rhodobacterales</taxon>
        <taxon>Paracoccaceae</taxon>
        <taxon>Rhodovulum</taxon>
    </lineage>
</organism>